<keyword evidence="1" id="KW-0378">Hydrolase</keyword>
<dbReference type="Proteomes" id="UP000185628">
    <property type="component" value="Unassembled WGS sequence"/>
</dbReference>
<dbReference type="InterPro" id="IPR036380">
    <property type="entry name" value="Isochorismatase-like_sf"/>
</dbReference>
<protein>
    <recommendedName>
        <fullName evidence="2">Isochorismatase-like domain-containing protein</fullName>
    </recommendedName>
</protein>
<feature type="domain" description="Isochorismatase-like" evidence="2">
    <location>
        <begin position="6"/>
        <end position="177"/>
    </location>
</feature>
<name>A0A1Q5Q0L3_9ACTO</name>
<evidence type="ECO:0000313" key="4">
    <source>
        <dbReference type="Proteomes" id="UP000185628"/>
    </source>
</evidence>
<evidence type="ECO:0000259" key="2">
    <source>
        <dbReference type="Pfam" id="PF00857"/>
    </source>
</evidence>
<dbReference type="GO" id="GO:0016787">
    <property type="term" value="F:hydrolase activity"/>
    <property type="evidence" value="ECO:0007669"/>
    <property type="project" value="UniProtKB-KW"/>
</dbReference>
<dbReference type="PANTHER" id="PTHR43540">
    <property type="entry name" value="PEROXYUREIDOACRYLATE/UREIDOACRYLATE AMIDOHYDROLASE-RELATED"/>
    <property type="match status" value="1"/>
</dbReference>
<dbReference type="AlphaFoldDB" id="A0A1Q5Q0L3"/>
<dbReference type="InterPro" id="IPR000868">
    <property type="entry name" value="Isochorismatase-like_dom"/>
</dbReference>
<comment type="caution">
    <text evidence="3">The sequence shown here is derived from an EMBL/GenBank/DDBJ whole genome shotgun (WGS) entry which is preliminary data.</text>
</comment>
<organism evidence="3 4">
    <name type="scientific">Bowdeniella nasicola</name>
    <dbReference type="NCBI Taxonomy" id="208480"/>
    <lineage>
        <taxon>Bacteria</taxon>
        <taxon>Bacillati</taxon>
        <taxon>Actinomycetota</taxon>
        <taxon>Actinomycetes</taxon>
        <taxon>Actinomycetales</taxon>
        <taxon>Actinomycetaceae</taxon>
        <taxon>Bowdeniella</taxon>
    </lineage>
</organism>
<proteinExistence type="predicted"/>
<dbReference type="Gene3D" id="3.40.50.850">
    <property type="entry name" value="Isochorismatase-like"/>
    <property type="match status" value="2"/>
</dbReference>
<accession>A0A1Q5Q0L3</accession>
<reference evidence="4" key="1">
    <citation type="submission" date="2016-12" db="EMBL/GenBank/DDBJ databases">
        <authorList>
            <person name="Meng X."/>
        </authorList>
    </citation>
    <scope>NUCLEOTIDE SEQUENCE [LARGE SCALE GENOMIC DNA]</scope>
    <source>
        <strain evidence="4">DSM 19116</strain>
    </source>
</reference>
<dbReference type="OrthoDB" id="4426059at2"/>
<dbReference type="SUPFAM" id="SSF52499">
    <property type="entry name" value="Isochorismatase-like hydrolases"/>
    <property type="match status" value="1"/>
</dbReference>
<dbReference type="RefSeq" id="WP_073717115.1">
    <property type="nucleotide sequence ID" value="NZ_MQVR01000062.1"/>
</dbReference>
<sequence length="183" mass="19931">MADDRWLLVIDPQVIFADPDSDWASPMWPEVEPRILRLIEAFGERTIITRWVPPKQRDGSWREYMAAWPFADVPPTDPKFGLLEPFQSAPGRRLDAATFGKWGADLISITGPHPHLVVAGVSTDCCVLSTVIPAADAGAYIELVTDACAGSTPENHAASLTCMSLYPPQVTPVTTAEICENVG</sequence>
<evidence type="ECO:0000313" key="3">
    <source>
        <dbReference type="EMBL" id="OKL53423.1"/>
    </source>
</evidence>
<dbReference type="CDD" id="cd00431">
    <property type="entry name" value="cysteine_hydrolases"/>
    <property type="match status" value="1"/>
</dbReference>
<dbReference type="InterPro" id="IPR050272">
    <property type="entry name" value="Isochorismatase-like_hydrls"/>
</dbReference>
<dbReference type="Pfam" id="PF00857">
    <property type="entry name" value="Isochorismatase"/>
    <property type="match status" value="1"/>
</dbReference>
<gene>
    <name evidence="3" type="ORF">BSZ39_09590</name>
</gene>
<keyword evidence="4" id="KW-1185">Reference proteome</keyword>
<evidence type="ECO:0000256" key="1">
    <source>
        <dbReference type="ARBA" id="ARBA00022801"/>
    </source>
</evidence>
<dbReference type="EMBL" id="MQVR01000062">
    <property type="protein sequence ID" value="OKL53423.1"/>
    <property type="molecule type" value="Genomic_DNA"/>
</dbReference>